<dbReference type="AlphaFoldDB" id="A0AA35K9A7"/>
<evidence type="ECO:0000313" key="3">
    <source>
        <dbReference type="Proteomes" id="UP001178461"/>
    </source>
</evidence>
<evidence type="ECO:0000313" key="2">
    <source>
        <dbReference type="EMBL" id="CAI5773940.1"/>
    </source>
</evidence>
<evidence type="ECO:0000256" key="1">
    <source>
        <dbReference type="SAM" id="MobiDB-lite"/>
    </source>
</evidence>
<dbReference type="Proteomes" id="UP001178461">
    <property type="component" value="Chromosome 5"/>
</dbReference>
<gene>
    <name evidence="2" type="ORF">PODLI_1B011495</name>
</gene>
<name>A0AA35K9A7_9SAUR</name>
<reference evidence="2" key="1">
    <citation type="submission" date="2022-12" db="EMBL/GenBank/DDBJ databases">
        <authorList>
            <person name="Alioto T."/>
            <person name="Alioto T."/>
            <person name="Gomez Garrido J."/>
        </authorList>
    </citation>
    <scope>NUCLEOTIDE SEQUENCE</scope>
</reference>
<proteinExistence type="predicted"/>
<protein>
    <submittedName>
        <fullName evidence="2">Uncharacterized protein</fullName>
    </submittedName>
</protein>
<sequence length="129" mass="14079">MAAGGELKSQLQKQQPLPGSMEAAGDARRRPPPEAWGPSTSSPASPLMAWKSKKKTKHIRWADDDEEDQSQTRRRSSCRTWGPCKSSLASPPRKSRAAKGHRIHLPRARGPLRPAPAGAGRRPRGGCWA</sequence>
<dbReference type="EMBL" id="OX395130">
    <property type="protein sequence ID" value="CAI5773940.1"/>
    <property type="molecule type" value="Genomic_DNA"/>
</dbReference>
<organism evidence="2 3">
    <name type="scientific">Podarcis lilfordi</name>
    <name type="common">Lilford's wall lizard</name>
    <dbReference type="NCBI Taxonomy" id="74358"/>
    <lineage>
        <taxon>Eukaryota</taxon>
        <taxon>Metazoa</taxon>
        <taxon>Chordata</taxon>
        <taxon>Craniata</taxon>
        <taxon>Vertebrata</taxon>
        <taxon>Euteleostomi</taxon>
        <taxon>Lepidosauria</taxon>
        <taxon>Squamata</taxon>
        <taxon>Bifurcata</taxon>
        <taxon>Unidentata</taxon>
        <taxon>Episquamata</taxon>
        <taxon>Laterata</taxon>
        <taxon>Lacertibaenia</taxon>
        <taxon>Lacertidae</taxon>
        <taxon>Podarcis</taxon>
    </lineage>
</organism>
<feature type="compositionally biased region" description="Low complexity" evidence="1">
    <location>
        <begin position="108"/>
        <end position="120"/>
    </location>
</feature>
<keyword evidence="3" id="KW-1185">Reference proteome</keyword>
<feature type="compositionally biased region" description="Low complexity" evidence="1">
    <location>
        <begin position="7"/>
        <end position="18"/>
    </location>
</feature>
<feature type="region of interest" description="Disordered" evidence="1">
    <location>
        <begin position="1"/>
        <end position="129"/>
    </location>
</feature>
<feature type="compositionally biased region" description="Basic residues" evidence="1">
    <location>
        <begin position="93"/>
        <end position="107"/>
    </location>
</feature>
<accession>A0AA35K9A7</accession>